<dbReference type="OrthoDB" id="2196114at2759"/>
<keyword evidence="1" id="KW-0479">Metal-binding</keyword>
<dbReference type="GO" id="GO:0046872">
    <property type="term" value="F:metal ion binding"/>
    <property type="evidence" value="ECO:0007669"/>
    <property type="project" value="UniProtKB-KW"/>
</dbReference>
<dbReference type="Gene3D" id="1.10.1170.10">
    <property type="entry name" value="Inhibitor Of Apoptosis Protein (2mihbC-IAP-1), Chain A"/>
    <property type="match status" value="2"/>
</dbReference>
<evidence type="ECO:0000256" key="1">
    <source>
        <dbReference type="ARBA" id="ARBA00022723"/>
    </source>
</evidence>
<dbReference type="InterPro" id="IPR001370">
    <property type="entry name" value="BIR_rpt"/>
</dbReference>
<protein>
    <submittedName>
        <fullName evidence="3">Apoptosis inhibitor IAP1, BIR domain protein</fullName>
    </submittedName>
</protein>
<name>A0A0R0LWI5_9MICR</name>
<evidence type="ECO:0000313" key="4">
    <source>
        <dbReference type="Proteomes" id="UP000051530"/>
    </source>
</evidence>
<organism evidence="3 4">
    <name type="scientific">Pseudoloma neurophilia</name>
    <dbReference type="NCBI Taxonomy" id="146866"/>
    <lineage>
        <taxon>Eukaryota</taxon>
        <taxon>Fungi</taxon>
        <taxon>Fungi incertae sedis</taxon>
        <taxon>Microsporidia</taxon>
        <taxon>Pseudoloma</taxon>
    </lineage>
</organism>
<dbReference type="PANTHER" id="PTHR46771:SF5">
    <property type="entry name" value="DETERIN"/>
    <property type="match status" value="1"/>
</dbReference>
<evidence type="ECO:0000256" key="2">
    <source>
        <dbReference type="ARBA" id="ARBA00022833"/>
    </source>
</evidence>
<dbReference type="PANTHER" id="PTHR46771">
    <property type="entry name" value="DETERIN"/>
    <property type="match status" value="1"/>
</dbReference>
<dbReference type="SMART" id="SM00238">
    <property type="entry name" value="BIR"/>
    <property type="match status" value="1"/>
</dbReference>
<keyword evidence="4" id="KW-1185">Reference proteome</keyword>
<dbReference type="InterPro" id="IPR051190">
    <property type="entry name" value="Baculoviral_IAP"/>
</dbReference>
<proteinExistence type="predicted"/>
<dbReference type="SUPFAM" id="SSF57924">
    <property type="entry name" value="Inhibitor of apoptosis (IAP) repeat"/>
    <property type="match status" value="2"/>
</dbReference>
<dbReference type="EMBL" id="LGUB01000246">
    <property type="protein sequence ID" value="KRH93698.1"/>
    <property type="molecule type" value="Genomic_DNA"/>
</dbReference>
<evidence type="ECO:0000313" key="3">
    <source>
        <dbReference type="EMBL" id="KRH93698.1"/>
    </source>
</evidence>
<dbReference type="Pfam" id="PF00653">
    <property type="entry name" value="BIR"/>
    <property type="match status" value="1"/>
</dbReference>
<sequence>MNNLISRIKSFKNINLTPERKMQFAVAGFYCPAKSKSLDTPCHFCDVELGDWDEEDDPFNEHSKRAEKCPIYNLNTKISRKKTFNDTPIDDTLVSTMVNNGFFLYQLTDDSYDCFCYKCGFVIILTLENEILEQKLQLHHEKCEFNTVKLDDKLFCVELLKGKHNNMLQNIQLPEFELTELEREEFKFLLSLRKTTNPFLKVKDVLSEAIKTANKKIEHEMDKDVKEIRDMIVASD</sequence>
<gene>
    <name evidence="3" type="ORF">M153_6470004114</name>
</gene>
<reference evidence="3 4" key="1">
    <citation type="submission" date="2015-07" db="EMBL/GenBank/DDBJ databases">
        <title>The genome of Pseudoloma neurophilia, a relevant intracellular parasite of the zebrafish.</title>
        <authorList>
            <person name="Ndikumana S."/>
            <person name="Pelin A."/>
            <person name="Sanders J."/>
            <person name="Corradi N."/>
        </authorList>
    </citation>
    <scope>NUCLEOTIDE SEQUENCE [LARGE SCALE GENOMIC DNA]</scope>
    <source>
        <strain evidence="3 4">MK1</strain>
    </source>
</reference>
<keyword evidence="2" id="KW-0862">Zinc</keyword>
<dbReference type="VEuPathDB" id="MicrosporidiaDB:M153_6470004114"/>
<dbReference type="AlphaFoldDB" id="A0A0R0LWI5"/>
<dbReference type="Proteomes" id="UP000051530">
    <property type="component" value="Unassembled WGS sequence"/>
</dbReference>
<comment type="caution">
    <text evidence="3">The sequence shown here is derived from an EMBL/GenBank/DDBJ whole genome shotgun (WGS) entry which is preliminary data.</text>
</comment>
<accession>A0A0R0LWI5</accession>
<dbReference type="PROSITE" id="PS50143">
    <property type="entry name" value="BIR_REPEAT_2"/>
    <property type="match status" value="2"/>
</dbReference>